<evidence type="ECO:0000256" key="2">
    <source>
        <dbReference type="SAM" id="Coils"/>
    </source>
</evidence>
<dbReference type="InterPro" id="IPR010131">
    <property type="entry name" value="MdtP/NodT-like"/>
</dbReference>
<organism evidence="4 5">
    <name type="scientific">Salinimicrobium profundisediminis</name>
    <dbReference type="NCBI Taxonomy" id="2994553"/>
    <lineage>
        <taxon>Bacteria</taxon>
        <taxon>Pseudomonadati</taxon>
        <taxon>Bacteroidota</taxon>
        <taxon>Flavobacteriia</taxon>
        <taxon>Flavobacteriales</taxon>
        <taxon>Flavobacteriaceae</taxon>
        <taxon>Salinimicrobium</taxon>
    </lineage>
</organism>
<comment type="caution">
    <text evidence="4">The sequence shown here is derived from an EMBL/GenBank/DDBJ whole genome shotgun (WGS) entry which is preliminary data.</text>
</comment>
<dbReference type="Gene3D" id="1.20.1600.10">
    <property type="entry name" value="Outer membrane efflux proteins (OEP)"/>
    <property type="match status" value="1"/>
</dbReference>
<keyword evidence="2" id="KW-0175">Coiled coil</keyword>
<dbReference type="InterPro" id="IPR003423">
    <property type="entry name" value="OMP_efflux"/>
</dbReference>
<gene>
    <name evidence="4" type="ORF">OQ279_08865</name>
</gene>
<name>A0A9X3CXF9_9FLAO</name>
<evidence type="ECO:0000313" key="5">
    <source>
        <dbReference type="Proteomes" id="UP001148482"/>
    </source>
</evidence>
<keyword evidence="5" id="KW-1185">Reference proteome</keyword>
<feature type="chain" id="PRO_5040736594" evidence="3">
    <location>
        <begin position="21"/>
        <end position="394"/>
    </location>
</feature>
<dbReference type="AlphaFoldDB" id="A0A9X3CXF9"/>
<dbReference type="RefSeq" id="WP_266069531.1">
    <property type="nucleotide sequence ID" value="NZ_JAPJDA010000012.1"/>
</dbReference>
<dbReference type="EMBL" id="JAPJDA010000012">
    <property type="protein sequence ID" value="MCX2838263.1"/>
    <property type="molecule type" value="Genomic_DNA"/>
</dbReference>
<protein>
    <submittedName>
        <fullName evidence="4">TolC family protein</fullName>
    </submittedName>
</protein>
<dbReference type="Proteomes" id="UP001148482">
    <property type="component" value="Unassembled WGS sequence"/>
</dbReference>
<dbReference type="GO" id="GO:0015562">
    <property type="term" value="F:efflux transmembrane transporter activity"/>
    <property type="evidence" value="ECO:0007669"/>
    <property type="project" value="InterPro"/>
</dbReference>
<proteinExistence type="inferred from homology"/>
<evidence type="ECO:0000256" key="3">
    <source>
        <dbReference type="SAM" id="SignalP"/>
    </source>
</evidence>
<dbReference type="SUPFAM" id="SSF56954">
    <property type="entry name" value="Outer membrane efflux proteins (OEP)"/>
    <property type="match status" value="1"/>
</dbReference>
<sequence length="394" mass="46339">MYRYIVSAFCGFLISIGSFAQDVGMNDVLKEISQNNKQLQAYQSFIRSKNLGNKTENNLPDPQASAYYLPFGEHEKEDYYEYQISQRFEFPTVYAARSERIEKQKKLLELEYNAMRQEVLLQAKKELLELQILQQREELEQQRLEQAQQVYKQIRRLFDAEQIGILELNKAKVAWLQQQFELGQIEIQIKNTLMELQKLNGGNSVQADEILLIEDAEVAEMQVLWNEKLSADAEVQMLTALEAVAEQQVKLEKNKVLPDLTVGYNYQGVNSSNYSGFLGGLSIPLWNSRNKVKAAKAQLEYIQADAGAETAQFYNRFQENYRQYQLIKQKYEEYRETFKNLNSEELLFKAYELGEFSFLDYYREVEFYRQAYNNMLEMQKELFQLKAELLKHQL</sequence>
<dbReference type="PANTHER" id="PTHR30203:SF24">
    <property type="entry name" value="BLR4935 PROTEIN"/>
    <property type="match status" value="1"/>
</dbReference>
<evidence type="ECO:0000256" key="1">
    <source>
        <dbReference type="ARBA" id="ARBA00007613"/>
    </source>
</evidence>
<accession>A0A9X3CXF9</accession>
<dbReference type="PANTHER" id="PTHR30203">
    <property type="entry name" value="OUTER MEMBRANE CATION EFFLUX PROTEIN"/>
    <property type="match status" value="1"/>
</dbReference>
<feature type="coiled-coil region" evidence="2">
    <location>
        <begin position="98"/>
        <end position="157"/>
    </location>
</feature>
<evidence type="ECO:0000313" key="4">
    <source>
        <dbReference type="EMBL" id="MCX2838263.1"/>
    </source>
</evidence>
<dbReference type="Pfam" id="PF02321">
    <property type="entry name" value="OEP"/>
    <property type="match status" value="1"/>
</dbReference>
<keyword evidence="3" id="KW-0732">Signal</keyword>
<feature type="signal peptide" evidence="3">
    <location>
        <begin position="1"/>
        <end position="20"/>
    </location>
</feature>
<reference evidence="4" key="1">
    <citation type="submission" date="2022-11" db="EMBL/GenBank/DDBJ databases">
        <title>Salinimicrobium profundisediminis sp. nov., isolated from deep-sea sediment of the Mariana Trench.</title>
        <authorList>
            <person name="Fu H."/>
        </authorList>
    </citation>
    <scope>NUCLEOTIDE SEQUENCE</scope>
    <source>
        <strain evidence="4">MT39</strain>
    </source>
</reference>
<comment type="similarity">
    <text evidence="1">Belongs to the outer membrane factor (OMF) (TC 1.B.17) family.</text>
</comment>